<dbReference type="PANTHER" id="PTHR43292">
    <property type="entry name" value="ACYL-COA DEHYDROGENASE"/>
    <property type="match status" value="1"/>
</dbReference>
<feature type="domain" description="Acyl-CoA oxidase/dehydrogenase middle" evidence="8">
    <location>
        <begin position="128"/>
        <end position="222"/>
    </location>
</feature>
<evidence type="ECO:0000256" key="4">
    <source>
        <dbReference type="ARBA" id="ARBA00022827"/>
    </source>
</evidence>
<keyword evidence="5 6" id="KW-0560">Oxidoreductase</keyword>
<evidence type="ECO:0000259" key="9">
    <source>
        <dbReference type="Pfam" id="PF02771"/>
    </source>
</evidence>
<dbReference type="PANTHER" id="PTHR43292:SF4">
    <property type="entry name" value="ACYL-COA DEHYDROGENASE FADE34"/>
    <property type="match status" value="1"/>
</dbReference>
<dbReference type="AlphaFoldDB" id="A0A512AGB7"/>
<dbReference type="InterPro" id="IPR009100">
    <property type="entry name" value="AcylCoA_DH/oxidase_NM_dom_sf"/>
</dbReference>
<dbReference type="InterPro" id="IPR036250">
    <property type="entry name" value="AcylCo_DH-like_C"/>
</dbReference>
<dbReference type="EMBL" id="BJYR01000003">
    <property type="protein sequence ID" value="GEN98754.1"/>
    <property type="molecule type" value="Genomic_DNA"/>
</dbReference>
<dbReference type="RefSeq" id="WP_147158138.1">
    <property type="nucleotide sequence ID" value="NZ_BJYR01000003.1"/>
</dbReference>
<dbReference type="Pfam" id="PF02771">
    <property type="entry name" value="Acyl-CoA_dh_N"/>
    <property type="match status" value="1"/>
</dbReference>
<dbReference type="Proteomes" id="UP000321464">
    <property type="component" value="Unassembled WGS sequence"/>
</dbReference>
<sequence>MSDLDAYRAKARAWLESMAPKYGRAARRGMTEEQELALGREFQAIKYEAGYAGINWPVEIGGQGLTHLHKVAYDTEEMRFGMPTVFFGISLGMPVPILIRYGMGENKEHFAWVKERVIKALRGEEIWCQLFSEPAGGSDLAGLRTRAEPEGNGWKMNGQKVWTSWAHYSDYGVIVVRTDPTVEKHKGLTYFWVDMRAKGVDVRPIKLAGGDSHVNEVFFDDVRLEDSQRMSPVGGGFGVALTTLMIERYIATDSGGFGPHLDVFVDLMKGLEINGQPALKDGRVRQQIARNHAMRAGLDSITARAFAMMQAGMEPGPEGSLQKLVAVRSRQKLSELALDLRGNLAFDFDPHAHVKEDWGTSWLNAPTGRIAGGSDEVLLNTIAERVLGLPQDHRPDKGVPFNQIPA</sequence>
<dbReference type="InterPro" id="IPR046373">
    <property type="entry name" value="Acyl-CoA_Oxase/DH_mid-dom_sf"/>
</dbReference>
<dbReference type="GO" id="GO:0005886">
    <property type="term" value="C:plasma membrane"/>
    <property type="evidence" value="ECO:0007669"/>
    <property type="project" value="TreeGrafter"/>
</dbReference>
<dbReference type="InterPro" id="IPR013786">
    <property type="entry name" value="AcylCoA_DH/ox_N"/>
</dbReference>
<dbReference type="Gene3D" id="2.40.110.10">
    <property type="entry name" value="Butyryl-CoA Dehydrogenase, subunit A, domain 2"/>
    <property type="match status" value="1"/>
</dbReference>
<evidence type="ECO:0000313" key="10">
    <source>
        <dbReference type="EMBL" id="GEN98754.1"/>
    </source>
</evidence>
<dbReference type="InterPro" id="IPR006091">
    <property type="entry name" value="Acyl-CoA_Oxase/DH_mid-dom"/>
</dbReference>
<evidence type="ECO:0000256" key="3">
    <source>
        <dbReference type="ARBA" id="ARBA00022630"/>
    </source>
</evidence>
<proteinExistence type="inferred from homology"/>
<organism evidence="10 11">
    <name type="scientific">Novosphingobium sediminis</name>
    <dbReference type="NCBI Taxonomy" id="707214"/>
    <lineage>
        <taxon>Bacteria</taxon>
        <taxon>Pseudomonadati</taxon>
        <taxon>Pseudomonadota</taxon>
        <taxon>Alphaproteobacteria</taxon>
        <taxon>Sphingomonadales</taxon>
        <taxon>Sphingomonadaceae</taxon>
        <taxon>Novosphingobium</taxon>
    </lineage>
</organism>
<gene>
    <name evidence="10" type="ORF">NSE01_05870</name>
</gene>
<evidence type="ECO:0000313" key="11">
    <source>
        <dbReference type="Proteomes" id="UP000321464"/>
    </source>
</evidence>
<comment type="similarity">
    <text evidence="2 6">Belongs to the acyl-CoA dehydrogenase family.</text>
</comment>
<keyword evidence="3 6" id="KW-0285">Flavoprotein</keyword>
<dbReference type="SUPFAM" id="SSF47203">
    <property type="entry name" value="Acyl-CoA dehydrogenase C-terminal domain-like"/>
    <property type="match status" value="1"/>
</dbReference>
<dbReference type="InterPro" id="IPR037069">
    <property type="entry name" value="AcylCoA_DH/ox_N_sf"/>
</dbReference>
<name>A0A512AGB7_9SPHN</name>
<keyword evidence="11" id="KW-1185">Reference proteome</keyword>
<accession>A0A512AGB7</accession>
<dbReference type="SUPFAM" id="SSF56645">
    <property type="entry name" value="Acyl-CoA dehydrogenase NM domain-like"/>
    <property type="match status" value="1"/>
</dbReference>
<feature type="domain" description="Acyl-CoA dehydrogenase/oxidase C-terminal" evidence="7">
    <location>
        <begin position="234"/>
        <end position="387"/>
    </location>
</feature>
<dbReference type="InterPro" id="IPR052161">
    <property type="entry name" value="Mycobact_Acyl-CoA_DH"/>
</dbReference>
<evidence type="ECO:0000256" key="2">
    <source>
        <dbReference type="ARBA" id="ARBA00009347"/>
    </source>
</evidence>
<evidence type="ECO:0000256" key="1">
    <source>
        <dbReference type="ARBA" id="ARBA00001974"/>
    </source>
</evidence>
<keyword evidence="4 6" id="KW-0274">FAD</keyword>
<evidence type="ECO:0000259" key="7">
    <source>
        <dbReference type="Pfam" id="PF00441"/>
    </source>
</evidence>
<evidence type="ECO:0000256" key="5">
    <source>
        <dbReference type="ARBA" id="ARBA00023002"/>
    </source>
</evidence>
<dbReference type="GO" id="GO:0016627">
    <property type="term" value="F:oxidoreductase activity, acting on the CH-CH group of donors"/>
    <property type="evidence" value="ECO:0007669"/>
    <property type="project" value="InterPro"/>
</dbReference>
<dbReference type="Gene3D" id="1.20.140.10">
    <property type="entry name" value="Butyryl-CoA Dehydrogenase, subunit A, domain 3"/>
    <property type="match status" value="1"/>
</dbReference>
<dbReference type="OrthoDB" id="9780544at2"/>
<reference evidence="10 11" key="1">
    <citation type="submission" date="2019-07" db="EMBL/GenBank/DDBJ databases">
        <title>Whole genome shotgun sequence of Novosphingobium sediminis NBRC 106119.</title>
        <authorList>
            <person name="Hosoyama A."/>
            <person name="Uohara A."/>
            <person name="Ohji S."/>
            <person name="Ichikawa N."/>
        </authorList>
    </citation>
    <scope>NUCLEOTIDE SEQUENCE [LARGE SCALE GENOMIC DNA]</scope>
    <source>
        <strain evidence="10 11">NBRC 106119</strain>
    </source>
</reference>
<evidence type="ECO:0000259" key="8">
    <source>
        <dbReference type="Pfam" id="PF02770"/>
    </source>
</evidence>
<dbReference type="InterPro" id="IPR009075">
    <property type="entry name" value="AcylCo_DH/oxidase_C"/>
</dbReference>
<comment type="caution">
    <text evidence="10">The sequence shown here is derived from an EMBL/GenBank/DDBJ whole genome shotgun (WGS) entry which is preliminary data.</text>
</comment>
<feature type="domain" description="Acyl-CoA dehydrogenase/oxidase N-terminal" evidence="9">
    <location>
        <begin position="5"/>
        <end position="110"/>
    </location>
</feature>
<dbReference type="GO" id="GO:0050660">
    <property type="term" value="F:flavin adenine dinucleotide binding"/>
    <property type="evidence" value="ECO:0007669"/>
    <property type="project" value="InterPro"/>
</dbReference>
<dbReference type="Pfam" id="PF02770">
    <property type="entry name" value="Acyl-CoA_dh_M"/>
    <property type="match status" value="1"/>
</dbReference>
<dbReference type="Gene3D" id="1.10.540.10">
    <property type="entry name" value="Acyl-CoA dehydrogenase/oxidase, N-terminal domain"/>
    <property type="match status" value="1"/>
</dbReference>
<dbReference type="FunFam" id="2.40.110.10:FF:000011">
    <property type="entry name" value="Acyl-CoA dehydrogenase FadE34"/>
    <property type="match status" value="1"/>
</dbReference>
<comment type="cofactor">
    <cofactor evidence="1 6">
        <name>FAD</name>
        <dbReference type="ChEBI" id="CHEBI:57692"/>
    </cofactor>
</comment>
<protein>
    <submittedName>
        <fullName evidence="10">Acyl-CoA dehydrogenase</fullName>
    </submittedName>
</protein>
<evidence type="ECO:0000256" key="6">
    <source>
        <dbReference type="RuleBase" id="RU362125"/>
    </source>
</evidence>
<dbReference type="Pfam" id="PF00441">
    <property type="entry name" value="Acyl-CoA_dh_1"/>
    <property type="match status" value="1"/>
</dbReference>